<dbReference type="Proteomes" id="UP001319874">
    <property type="component" value="Chromosome 1"/>
</dbReference>
<name>A0ABM7TK75_9BURK</name>
<sequence>MLQCGSLAVRHRVALCALGAKAVHHKGVRLVQVRAALQRSVGRNSSESWARRRCIAAAVLCMDVRLPALEGPPT</sequence>
<evidence type="ECO:0000313" key="1">
    <source>
        <dbReference type="EMBL" id="BCZ78634.1"/>
    </source>
</evidence>
<keyword evidence="2" id="KW-1185">Reference proteome</keyword>
<evidence type="ECO:0000313" key="2">
    <source>
        <dbReference type="Proteomes" id="UP001319874"/>
    </source>
</evidence>
<gene>
    <name evidence="1" type="ORF">PTKU64_23090</name>
</gene>
<reference evidence="1 2" key="1">
    <citation type="journal article" date="2022" name="Front. Microbiol.">
        <title>Identification and characterization of a novel class of self-sufficient cytochrome P450 hydroxylase involved in cyclohexanecarboxylate degradation in Paraburkholderia terrae strain KU-64.</title>
        <authorList>
            <person name="Yamamoto T."/>
            <person name="Hasegawa Y."/>
            <person name="Iwaki H."/>
        </authorList>
    </citation>
    <scope>NUCLEOTIDE SEQUENCE [LARGE SCALE GENOMIC DNA]</scope>
    <source>
        <strain evidence="1 2">KU-64</strain>
    </source>
</reference>
<organism evidence="1 2">
    <name type="scientific">Paraburkholderia terrae</name>
    <dbReference type="NCBI Taxonomy" id="311230"/>
    <lineage>
        <taxon>Bacteria</taxon>
        <taxon>Pseudomonadati</taxon>
        <taxon>Pseudomonadota</taxon>
        <taxon>Betaproteobacteria</taxon>
        <taxon>Burkholderiales</taxon>
        <taxon>Burkholderiaceae</taxon>
        <taxon>Paraburkholderia</taxon>
    </lineage>
</organism>
<accession>A0ABM7TK75</accession>
<dbReference type="EMBL" id="AP024955">
    <property type="protein sequence ID" value="BCZ78634.1"/>
    <property type="molecule type" value="Genomic_DNA"/>
</dbReference>
<protein>
    <submittedName>
        <fullName evidence="1">Uncharacterized protein</fullName>
    </submittedName>
</protein>
<proteinExistence type="predicted"/>